<evidence type="ECO:0000313" key="2">
    <source>
        <dbReference type="EMBL" id="SEO83048.1"/>
    </source>
</evidence>
<accession>A0A1H8SXH8</accession>
<evidence type="ECO:0000256" key="1">
    <source>
        <dbReference type="SAM" id="MobiDB-lite"/>
    </source>
</evidence>
<organism evidence="2 3">
    <name type="scientific">Halogranum amylolyticum</name>
    <dbReference type="NCBI Taxonomy" id="660520"/>
    <lineage>
        <taxon>Archaea</taxon>
        <taxon>Methanobacteriati</taxon>
        <taxon>Methanobacteriota</taxon>
        <taxon>Stenosarchaea group</taxon>
        <taxon>Halobacteria</taxon>
        <taxon>Halobacteriales</taxon>
        <taxon>Haloferacaceae</taxon>
    </lineage>
</organism>
<name>A0A1H8SXH8_9EURY</name>
<dbReference type="AlphaFoldDB" id="A0A1H8SXH8"/>
<gene>
    <name evidence="2" type="ORF">SAMN04487948_105369</name>
</gene>
<sequence length="175" mass="18998">MVRCQRCRLDCVETDGPLSGGGDGREPTLCPVCRLERSSPDVTLPPAIYRRARLLLGFETSATVRSRLVDAVEPETAPESVAGGAATTLRVDRLRRIGRVLGLQAQEAEQLTARELRQYVVDAADVDDSPASSFRKETLVEVTVHVADAVAPTADRGTDGEHRSPDSREEFDLSP</sequence>
<dbReference type="Proteomes" id="UP000199126">
    <property type="component" value="Unassembled WGS sequence"/>
</dbReference>
<protein>
    <submittedName>
        <fullName evidence="2">Uncharacterized protein</fullName>
    </submittedName>
</protein>
<feature type="compositionally biased region" description="Basic and acidic residues" evidence="1">
    <location>
        <begin position="156"/>
        <end position="175"/>
    </location>
</feature>
<feature type="region of interest" description="Disordered" evidence="1">
    <location>
        <begin position="149"/>
        <end position="175"/>
    </location>
</feature>
<keyword evidence="3" id="KW-1185">Reference proteome</keyword>
<evidence type="ECO:0000313" key="3">
    <source>
        <dbReference type="Proteomes" id="UP000199126"/>
    </source>
</evidence>
<dbReference type="EMBL" id="FODV01000005">
    <property type="protein sequence ID" value="SEO83048.1"/>
    <property type="molecule type" value="Genomic_DNA"/>
</dbReference>
<reference evidence="3" key="1">
    <citation type="submission" date="2016-10" db="EMBL/GenBank/DDBJ databases">
        <authorList>
            <person name="Varghese N."/>
            <person name="Submissions S."/>
        </authorList>
    </citation>
    <scope>NUCLEOTIDE SEQUENCE [LARGE SCALE GENOMIC DNA]</scope>
    <source>
        <strain evidence="3">CGMCC 1.10121</strain>
    </source>
</reference>
<dbReference type="RefSeq" id="WP_089824614.1">
    <property type="nucleotide sequence ID" value="NZ_FODV01000005.1"/>
</dbReference>
<proteinExistence type="predicted"/>